<evidence type="ECO:0000256" key="13">
    <source>
        <dbReference type="ARBA" id="ARBA00060440"/>
    </source>
</evidence>
<dbReference type="Proteomes" id="UP000000715">
    <property type="component" value="Unplaced"/>
</dbReference>
<feature type="domain" description="REJ" evidence="23">
    <location>
        <begin position="246"/>
        <end position="944"/>
    </location>
</feature>
<dbReference type="GeneID" id="106003652"/>
<dbReference type="GO" id="GO:0002080">
    <property type="term" value="C:acrosomal membrane"/>
    <property type="evidence" value="ECO:0007669"/>
    <property type="project" value="UniProtKB-SubCell"/>
</dbReference>
<evidence type="ECO:0000256" key="7">
    <source>
        <dbReference type="ARBA" id="ARBA00022989"/>
    </source>
</evidence>
<dbReference type="Pfam" id="PF08016">
    <property type="entry name" value="PKD_channel"/>
    <property type="match status" value="1"/>
</dbReference>
<dbReference type="GO" id="GO:0005886">
    <property type="term" value="C:plasma membrane"/>
    <property type="evidence" value="ECO:0007669"/>
    <property type="project" value="UniProtKB-SubCell"/>
</dbReference>
<evidence type="ECO:0000256" key="4">
    <source>
        <dbReference type="ARBA" id="ARBA00022475"/>
    </source>
</evidence>
<dbReference type="PANTHER" id="PTHR10877">
    <property type="entry name" value="POLYCYSTIN FAMILY MEMBER"/>
    <property type="match status" value="1"/>
</dbReference>
<evidence type="ECO:0000256" key="5">
    <source>
        <dbReference type="ARBA" id="ARBA00022692"/>
    </source>
</evidence>
<dbReference type="InterPro" id="IPR014010">
    <property type="entry name" value="REJ_dom"/>
</dbReference>
<dbReference type="InterPro" id="IPR036392">
    <property type="entry name" value="PLAT/LH2_dom_sf"/>
</dbReference>
<dbReference type="Pfam" id="PF02010">
    <property type="entry name" value="REJ"/>
    <property type="match status" value="1"/>
</dbReference>
<feature type="transmembrane region" description="Helical" evidence="20">
    <location>
        <begin position="2114"/>
        <end position="2141"/>
    </location>
</feature>
<organism evidence="24 25">
    <name type="scientific">Mustela putorius furo</name>
    <name type="common">European domestic ferret</name>
    <name type="synonym">Mustela furo</name>
    <dbReference type="NCBI Taxonomy" id="9669"/>
    <lineage>
        <taxon>Eukaryota</taxon>
        <taxon>Metazoa</taxon>
        <taxon>Chordata</taxon>
        <taxon>Craniata</taxon>
        <taxon>Vertebrata</taxon>
        <taxon>Euteleostomi</taxon>
        <taxon>Mammalia</taxon>
        <taxon>Eutheria</taxon>
        <taxon>Laurasiatheria</taxon>
        <taxon>Carnivora</taxon>
        <taxon>Caniformia</taxon>
        <taxon>Musteloidea</taxon>
        <taxon>Mustelidae</taxon>
        <taxon>Mustelinae</taxon>
        <taxon>Mustela</taxon>
    </lineage>
</organism>
<feature type="transmembrane region" description="Helical" evidence="20">
    <location>
        <begin position="2027"/>
        <end position="2047"/>
    </location>
</feature>
<feature type="domain" description="PLAT" evidence="22">
    <location>
        <begin position="1264"/>
        <end position="1381"/>
    </location>
</feature>
<evidence type="ECO:0000256" key="8">
    <source>
        <dbReference type="ARBA" id="ARBA00023136"/>
    </source>
</evidence>
<feature type="transmembrane region" description="Helical" evidence="20">
    <location>
        <begin position="1464"/>
        <end position="1485"/>
    </location>
</feature>
<keyword evidence="11" id="KW-0968">Cytoplasmic vesicle</keyword>
<evidence type="ECO:0000256" key="3">
    <source>
        <dbReference type="ARBA" id="ARBA00007200"/>
    </source>
</evidence>
<dbReference type="InterPro" id="IPR051223">
    <property type="entry name" value="Polycystin"/>
</dbReference>
<dbReference type="PROSITE" id="PS51111">
    <property type="entry name" value="REJ"/>
    <property type="match status" value="1"/>
</dbReference>
<evidence type="ECO:0000259" key="22">
    <source>
        <dbReference type="PROSITE" id="PS50095"/>
    </source>
</evidence>
<evidence type="ECO:0000256" key="21">
    <source>
        <dbReference type="SAM" id="SignalP"/>
    </source>
</evidence>
<dbReference type="Pfam" id="PF01477">
    <property type="entry name" value="PLAT"/>
    <property type="match status" value="1"/>
</dbReference>
<feature type="transmembrane region" description="Helical" evidence="20">
    <location>
        <begin position="1607"/>
        <end position="1630"/>
    </location>
</feature>
<dbReference type="GO" id="GO:0005509">
    <property type="term" value="F:calcium ion binding"/>
    <property type="evidence" value="ECO:0007669"/>
    <property type="project" value="InterPro"/>
</dbReference>
<evidence type="ECO:0000256" key="19">
    <source>
        <dbReference type="SAM" id="MobiDB-lite"/>
    </source>
</evidence>
<evidence type="ECO:0000313" key="25">
    <source>
        <dbReference type="RefSeq" id="XP_044939918.1"/>
    </source>
</evidence>
<evidence type="ECO:0000256" key="15">
    <source>
        <dbReference type="ARBA" id="ARBA00077182"/>
    </source>
</evidence>
<feature type="disulfide bond" evidence="17">
    <location>
        <begin position="1837"/>
        <end position="1853"/>
    </location>
</feature>
<feature type="transmembrane region" description="Helical" evidence="20">
    <location>
        <begin position="1424"/>
        <end position="1444"/>
    </location>
</feature>
<evidence type="ECO:0000259" key="23">
    <source>
        <dbReference type="PROSITE" id="PS51111"/>
    </source>
</evidence>
<comment type="caution">
    <text evidence="18">Lacks conserved residue(s) required for the propagation of feature annotation.</text>
</comment>
<feature type="region of interest" description="Disordered" evidence="19">
    <location>
        <begin position="20"/>
        <end position="68"/>
    </location>
</feature>
<gene>
    <name evidence="25" type="primary">LOC106003652</name>
</gene>
<dbReference type="GO" id="GO:0005634">
    <property type="term" value="C:nucleus"/>
    <property type="evidence" value="ECO:0007669"/>
    <property type="project" value="UniProtKB-SubCell"/>
</dbReference>
<dbReference type="FunFam" id="1.10.287.70:FF:000141">
    <property type="entry name" value="Polycystin family receptor for egg jelly"/>
    <property type="match status" value="1"/>
</dbReference>
<evidence type="ECO:0000256" key="14">
    <source>
        <dbReference type="ARBA" id="ARBA00068425"/>
    </source>
</evidence>
<evidence type="ECO:0000256" key="20">
    <source>
        <dbReference type="SAM" id="Phobius"/>
    </source>
</evidence>
<dbReference type="Gene3D" id="2.60.60.20">
    <property type="entry name" value="PLAT/LH2 domain"/>
    <property type="match status" value="1"/>
</dbReference>
<dbReference type="InterPro" id="IPR003915">
    <property type="entry name" value="PKD_2"/>
</dbReference>
<keyword evidence="7 20" id="KW-1133">Transmembrane helix</keyword>
<evidence type="ECO:0000256" key="11">
    <source>
        <dbReference type="ARBA" id="ARBA00023329"/>
    </source>
</evidence>
<evidence type="ECO:0000256" key="10">
    <source>
        <dbReference type="ARBA" id="ARBA00023242"/>
    </source>
</evidence>
<feature type="transmembrane region" description="Helical" evidence="20">
    <location>
        <begin position="2067"/>
        <end position="2093"/>
    </location>
</feature>
<dbReference type="SUPFAM" id="SSF49723">
    <property type="entry name" value="Lipase/lipooxygenase domain (PLAT/LH2 domain)"/>
    <property type="match status" value="1"/>
</dbReference>
<evidence type="ECO:0000256" key="12">
    <source>
        <dbReference type="ARBA" id="ARBA00057509"/>
    </source>
</evidence>
<proteinExistence type="inferred from homology"/>
<evidence type="ECO:0000256" key="16">
    <source>
        <dbReference type="ARBA" id="ARBA00082925"/>
    </source>
</evidence>
<dbReference type="PRINTS" id="PR01433">
    <property type="entry name" value="POLYCYSTIN2"/>
</dbReference>
<dbReference type="InterPro" id="IPR013122">
    <property type="entry name" value="PKD1_2_channel"/>
</dbReference>
<protein>
    <recommendedName>
        <fullName evidence="14">Polycystin family receptor for egg jelly</fullName>
    </recommendedName>
    <alternativeName>
        <fullName evidence="15">PKD and REJ homolog</fullName>
    </alternativeName>
    <alternativeName>
        <fullName evidence="16">Polycystic kidney disease and receptor for egg jelly-related protein</fullName>
    </alternativeName>
</protein>
<dbReference type="RefSeq" id="XP_044939918.1">
    <property type="nucleotide sequence ID" value="XM_045083983.1"/>
</dbReference>
<accession>A0A8U0SC54</accession>
<keyword evidence="10" id="KW-0539">Nucleus</keyword>
<feature type="transmembrane region" description="Helical" evidence="20">
    <location>
        <begin position="1738"/>
        <end position="1762"/>
    </location>
</feature>
<dbReference type="PROSITE" id="PS50095">
    <property type="entry name" value="PLAT"/>
    <property type="match status" value="1"/>
</dbReference>
<keyword evidence="9" id="KW-0325">Glycoprotein</keyword>
<keyword evidence="8 20" id="KW-0472">Membrane</keyword>
<comment type="function">
    <text evidence="12">Testis-specific protein that controls sperm transport and the timing of zona pellucida-evoked exocytosis of the sperm acrosome.</text>
</comment>
<feature type="chain" id="PRO_5035828531" description="Polycystin family receptor for egg jelly" evidence="21">
    <location>
        <begin position="22"/>
        <end position="2283"/>
    </location>
</feature>
<evidence type="ECO:0000256" key="9">
    <source>
        <dbReference type="ARBA" id="ARBA00023180"/>
    </source>
</evidence>
<evidence type="ECO:0000256" key="1">
    <source>
        <dbReference type="ARBA" id="ARBA00004123"/>
    </source>
</evidence>
<dbReference type="InterPro" id="IPR002859">
    <property type="entry name" value="PKD/REJ-like"/>
</dbReference>
<dbReference type="InterPro" id="IPR046791">
    <property type="entry name" value="Polycystin_dom"/>
</dbReference>
<sequence>MGRRAQLLLLLLGLGLGLGRGRLPRPTTPHRDLAAIPDSRATATPESGPRRPDAASARRPSPAAWTRGPALGDAAALRAWRAAPGLGEPAGSARVHLRPRAAPGGGVILAGGGRLCLPRGPARPLCVLLRVRLRARLAAAPALVHLRLSARRGRLSLLWRTALPRAPGRPEWTFWLVPLRPAGPRRPRRSTSDLPAAGPRPSAGFVAQTQCPTDGPTPVVLEALTSDGPQAIQSSVSCQVSPEAPCEITMVKINRNKDGEPLVLTRKMEATLNATYKYNCANSTLVVTYWQVFSVHSVHELPQWHRPLDIPISKSGRVPTFLHIPPKSLTWGVYVMRFVVDVYMNPNRPQASASDFMYVSIVRSDLEAVIPGGPNRTIKFTDQLVLDGTGSSDPDSDNPSQGLRFSWYCTTDPKNYQGYKITVMSNSVCAPQQTNLNWKEASGPVLTLQPGTLKGGGVYFIRMVIHKGDRRAHVDRKVHVLKGPAPAAYISCIENCDAVLGISARFSLFLHCTNGSTSQDVYKWSILSSLGDEVNFDWVKHTTTGRNGAHLSIKAFALKDFPEAKFWASVHLATWSGHNVDLKHPFVINYVPETGECSINPATGVAFVTRFVIRCHNFKDKNIPLTYKMVVSDLYGLGQISSVKENTLGAILYLGNESTSPPSFLPVGVLANRYAMKISIQVYDSLGAFSQATLYATVHAPTDKISAKGVLDRLFNFTMGPNSSLSTLLDSQEFLRAGYLIYIAASVLNIMKPELSLEADKARLREYLVNQTFILPNSTLVEISQVVMSVTELTQTTTGFTRMAQKLATVRIWLANRALQQSRQKDSHVYSEQIETVSTGILTTLSNILKLTVSYEVVDEPFYVLESLADTVLVGKVPGNETTAMTASSFKVYLRKTEKWDVTNIFRNEKSSQYYFRPTLNVSIIPSLPENAPISTMFCEFADDPFPWMNDQESCSAEVVGFRMTGTTPDGDVVEIMPDVAEVYIARKNLSFAAFNLTVGPESETEGADESLKRTTGKFRVEVDSSVVKELLVHIVTEATVLFTVLVYAGSEITPTALVATFLVPHDFPPMTNQSDLFDSACAVREARVVCLPASLLQVIAQRGGSPECTLVIALQAPRFVLAANDKLVRIALFSAHCLDMYGIQSDWREDTCVLGERTTWRRVHCICQRTRRVRRQLDLIKQASRHLQTHFLTATVIVIPNAVDLRLEVIKNVTHNPVTLFTVLCIMLMYIILAFWALHRDDMDQYLRQHVIILLDNDPYDKVCYLVTIFTGSRYRARTRADVFMQLMGTEGASDVHCLSHPYFTTFYRGGINTFLLTTKRDLGDIHSIRVWHNNEGKSPSWYLSRVKVENLFSRHIWLFLCREWLCIDTSLDRTFRVTNPDQPINRKDYFLIDSTYKLGRDHMWFSIFSGIIAKPFSRLQRLSCCLAMLMASLLCNIMFFNLDRAEEMVSKEGRYVRSLMTGLESVLIMIPLQILIIFVFTYSQREPLVTLERVSPRKHYVVPESGYWEEYLEKWHAQETVHEPIMEASRSPPQKRQRDHKYLAKEPSIAWHMHTKGASKATGAKEKNINASNTNINNNQDVAGGKDHAGPVELKRKSRIVLPWFCIYIAWFLVFAASTISSFFIVFYGLTYGYEKSMEWLFASFCSFCLSIFLVQPCKIILLSGFRASRAKYCKNLSWAGRFGLTEITLRSKLSQEEMGRRHEQIMELRRSRMYQPLTKDEILIFKRKKAIKRRAFLFLCYVLTHFIFLALLLRLVALLHHTDSFYYNQFVRDRFSVDLGSVTKLEDIYRWLNSVLVPLVHNDPNPAFLPDSSSKILGLPLLRQVRARPGDKLCLPANFAQTSMGREIHCHPSYGTDPEDTRSYSGLWNQVLKRPEDKNTNGFTYKPPGKIWGYVSHGLLHTYGSGGYAFYFFPEQQPFNSTVRLRELQSSEWLDENTWAVILELTTFNPDVSLFCSISVVFEASQLGVVNTSLSVHSFSLADFDRETSAEIYLYVAILIFFLAYVVDEGYIIMQERASYVRSVYNLLNFALKCIFTVLIVLFFRKHFLATGIIRFYLSHPEDFIPFHAVSQVDHAMRIILGFLLFLTILKTLRYSRIFYDVRLAQRAIQAALPGICHMALVVSVYFFVYMAFGYLVFGQHEWNYSNLIHATQTIFSYCVSAFQNTEFSNNRVLGVLFLSSFMLVMICILINLFQAVILSTYKKMKQPVYEEPSDEAEAMTYLCRKLRAMFRFLTFQPRDKDEPEFFVNMLYGQPEKNSRQYLGLKTRNIKGKKMVYLVV</sequence>
<keyword evidence="6 21" id="KW-0732">Signal</keyword>
<evidence type="ECO:0000256" key="6">
    <source>
        <dbReference type="ARBA" id="ARBA00022729"/>
    </source>
</evidence>
<evidence type="ECO:0000256" key="2">
    <source>
        <dbReference type="ARBA" id="ARBA00004651"/>
    </source>
</evidence>
<feature type="transmembrane region" description="Helical" evidence="20">
    <location>
        <begin position="1642"/>
        <end position="1664"/>
    </location>
</feature>
<dbReference type="CDD" id="cd01752">
    <property type="entry name" value="PLAT_polycystin"/>
    <property type="match status" value="1"/>
</dbReference>
<dbReference type="InterPro" id="IPR001024">
    <property type="entry name" value="PLAT/LH2_dom"/>
</dbReference>
<dbReference type="SMART" id="SM00308">
    <property type="entry name" value="LH2"/>
    <property type="match status" value="1"/>
</dbReference>
<dbReference type="Gene3D" id="1.10.287.70">
    <property type="match status" value="1"/>
</dbReference>
<dbReference type="FunFam" id="2.60.60.20:FF:000016">
    <property type="entry name" value="Polycystin family receptor for egg jelly"/>
    <property type="match status" value="1"/>
</dbReference>
<feature type="transmembrane region" description="Helical" evidence="20">
    <location>
        <begin position="1995"/>
        <end position="2015"/>
    </location>
</feature>
<evidence type="ECO:0000313" key="24">
    <source>
        <dbReference type="Proteomes" id="UP000000715"/>
    </source>
</evidence>
<evidence type="ECO:0000256" key="17">
    <source>
        <dbReference type="PIRSR" id="PIRSR603915-2"/>
    </source>
</evidence>
<evidence type="ECO:0000256" key="18">
    <source>
        <dbReference type="PROSITE-ProRule" id="PRU00152"/>
    </source>
</evidence>
<comment type="similarity">
    <text evidence="3">Belongs to the polycystin family.</text>
</comment>
<keyword evidence="24" id="KW-1185">Reference proteome</keyword>
<feature type="region of interest" description="Disordered" evidence="19">
    <location>
        <begin position="183"/>
        <end position="203"/>
    </location>
</feature>
<dbReference type="PANTHER" id="PTHR10877:SF185">
    <property type="entry name" value="POLYCYSTIN FAMILY RECEPTOR FOR EGG JELLY"/>
    <property type="match status" value="1"/>
</dbReference>
<dbReference type="GO" id="GO:0005262">
    <property type="term" value="F:calcium channel activity"/>
    <property type="evidence" value="ECO:0007669"/>
    <property type="project" value="TreeGrafter"/>
</dbReference>
<comment type="subcellular location">
    <subcellularLocation>
        <location evidence="2">Cell membrane</location>
        <topology evidence="2">Multi-pass membrane protein</topology>
    </subcellularLocation>
    <subcellularLocation>
        <location evidence="13">Cytoplasmic vesicle</location>
        <location evidence="13">Secretory vesicle</location>
        <location evidence="13">Acrosome membrane</location>
        <topology evidence="13">Multi-pass membrane protein</topology>
    </subcellularLocation>
    <subcellularLocation>
        <location evidence="1">Nucleus</location>
    </subcellularLocation>
</comment>
<dbReference type="GO" id="GO:0050982">
    <property type="term" value="P:detection of mechanical stimulus"/>
    <property type="evidence" value="ECO:0007669"/>
    <property type="project" value="TreeGrafter"/>
</dbReference>
<dbReference type="OrthoDB" id="2121937at2759"/>
<feature type="compositionally biased region" description="Low complexity" evidence="19">
    <location>
        <begin position="54"/>
        <end position="68"/>
    </location>
</feature>
<feature type="signal peptide" evidence="21">
    <location>
        <begin position="1"/>
        <end position="21"/>
    </location>
</feature>
<name>A0A8U0SC54_MUSPF</name>
<feature type="transmembrane region" description="Helical" evidence="20">
    <location>
        <begin position="1219"/>
        <end position="1239"/>
    </location>
</feature>
<keyword evidence="4" id="KW-1003">Cell membrane</keyword>
<dbReference type="InterPro" id="IPR042060">
    <property type="entry name" value="PLAT_polycystin1"/>
</dbReference>
<keyword evidence="5 20" id="KW-0812">Transmembrane</keyword>
<feature type="transmembrane region" description="Helical" evidence="20">
    <location>
        <begin position="2176"/>
        <end position="2202"/>
    </location>
</feature>
<dbReference type="Pfam" id="PF20519">
    <property type="entry name" value="Polycystin_dom"/>
    <property type="match status" value="1"/>
</dbReference>
<reference evidence="25" key="1">
    <citation type="submission" date="2025-08" db="UniProtKB">
        <authorList>
            <consortium name="RefSeq"/>
        </authorList>
    </citation>
    <scope>IDENTIFICATION</scope>
    <source>
        <tissue evidence="25">Brain</tissue>
    </source>
</reference>